<dbReference type="PANTHER" id="PTHR44051">
    <property type="entry name" value="GLUTATHIONE S-TRANSFERASE-RELATED"/>
    <property type="match status" value="1"/>
</dbReference>
<feature type="compositionally biased region" description="Basic and acidic residues" evidence="1">
    <location>
        <begin position="267"/>
        <end position="291"/>
    </location>
</feature>
<feature type="domain" description="GST C-terminal" evidence="3">
    <location>
        <begin position="136"/>
        <end position="269"/>
    </location>
</feature>
<dbReference type="Pfam" id="PF02798">
    <property type="entry name" value="GST_N"/>
    <property type="match status" value="1"/>
</dbReference>
<dbReference type="GO" id="GO:0016491">
    <property type="term" value="F:oxidoreductase activity"/>
    <property type="evidence" value="ECO:0007669"/>
    <property type="project" value="UniProtKB-KW"/>
</dbReference>
<evidence type="ECO:0000259" key="3">
    <source>
        <dbReference type="PROSITE" id="PS50405"/>
    </source>
</evidence>
<accession>A0A238LGX5</accession>
<dbReference type="SFLD" id="SFLDS00019">
    <property type="entry name" value="Glutathione_Transferase_(cytos"/>
    <property type="match status" value="1"/>
</dbReference>
<dbReference type="InterPro" id="IPR036249">
    <property type="entry name" value="Thioredoxin-like_sf"/>
</dbReference>
<dbReference type="OrthoDB" id="9803562at2"/>
<dbReference type="SFLD" id="SFLDG00358">
    <property type="entry name" value="Main_(cytGST)"/>
    <property type="match status" value="1"/>
</dbReference>
<organism evidence="4 5">
    <name type="scientific">Flavimaricola marinus</name>
    <dbReference type="NCBI Taxonomy" id="1819565"/>
    <lineage>
        <taxon>Bacteria</taxon>
        <taxon>Pseudomonadati</taxon>
        <taxon>Pseudomonadota</taxon>
        <taxon>Alphaproteobacteria</taxon>
        <taxon>Rhodobacterales</taxon>
        <taxon>Paracoccaceae</taxon>
        <taxon>Flavimaricola</taxon>
    </lineage>
</organism>
<name>A0A238LGX5_9RHOB</name>
<proteinExistence type="predicted"/>
<dbReference type="AlphaFoldDB" id="A0A238LGX5"/>
<dbReference type="CDD" id="cd03048">
    <property type="entry name" value="GST_N_Ure2p_like"/>
    <property type="match status" value="1"/>
</dbReference>
<feature type="domain" description="GST N-terminal" evidence="2">
    <location>
        <begin position="45"/>
        <end position="132"/>
    </location>
</feature>
<protein>
    <submittedName>
        <fullName evidence="4">Disulfide-bond oxidoreductase YghU</fullName>
        <ecNumber evidence="4">1.8.4.-</ecNumber>
    </submittedName>
</protein>
<keyword evidence="4" id="KW-0560">Oxidoreductase</keyword>
<dbReference type="Proteomes" id="UP000201613">
    <property type="component" value="Unassembled WGS sequence"/>
</dbReference>
<gene>
    <name evidence="4" type="primary">yghU</name>
    <name evidence="4" type="ORF">LOM8899_03147</name>
</gene>
<dbReference type="CDD" id="cd10292">
    <property type="entry name" value="GST_C_YghU_like"/>
    <property type="match status" value="1"/>
</dbReference>
<dbReference type="PROSITE" id="PS50404">
    <property type="entry name" value="GST_NTER"/>
    <property type="match status" value="1"/>
</dbReference>
<sequence length="291" mass="32281">MTDSYTPPAVWTWDKSNGGKFASTNRPIAGATHDKPLQVGKHPLQLYSLATPNGVKVTVLLEELLAAGHSGAEYDAWLINIGEGDQFGSGFVEVNPNSKIPALMDHSTTPPTRVFESGAILLYLAEKHGGAFLPADPSLRAECLSWLFWQMGSAPYLGGGFGHFYAYAPEKWEYPIDRFAMETKRQLDVLDRALAERTYLTGDDYTIADIAIWAWYGQLVLGRLYSAAEFLDVASYKNVMRWAEAIDARPTVQRGRMVNRAFGEPETQLHERHDASDFETKTQDKIGDASS</sequence>
<dbReference type="InterPro" id="IPR010987">
    <property type="entry name" value="Glutathione-S-Trfase_C-like"/>
</dbReference>
<dbReference type="PANTHER" id="PTHR44051:SF22">
    <property type="entry name" value="DISULFIDE-BOND OXIDOREDUCTASE YGHU"/>
    <property type="match status" value="1"/>
</dbReference>
<dbReference type="InterPro" id="IPR040079">
    <property type="entry name" value="Glutathione_S-Trfase"/>
</dbReference>
<evidence type="ECO:0000313" key="4">
    <source>
        <dbReference type="EMBL" id="SMY08987.1"/>
    </source>
</evidence>
<dbReference type="SUPFAM" id="SSF52833">
    <property type="entry name" value="Thioredoxin-like"/>
    <property type="match status" value="1"/>
</dbReference>
<dbReference type="SUPFAM" id="SSF47616">
    <property type="entry name" value="GST C-terminal domain-like"/>
    <property type="match status" value="1"/>
</dbReference>
<dbReference type="EMBL" id="FXZK01000006">
    <property type="protein sequence ID" value="SMY08987.1"/>
    <property type="molecule type" value="Genomic_DNA"/>
</dbReference>
<dbReference type="PROSITE" id="PS50405">
    <property type="entry name" value="GST_CTER"/>
    <property type="match status" value="1"/>
</dbReference>
<evidence type="ECO:0000256" key="1">
    <source>
        <dbReference type="SAM" id="MobiDB-lite"/>
    </source>
</evidence>
<keyword evidence="5" id="KW-1185">Reference proteome</keyword>
<dbReference type="Pfam" id="PF13410">
    <property type="entry name" value="GST_C_2"/>
    <property type="match status" value="1"/>
</dbReference>
<dbReference type="Gene3D" id="3.40.30.10">
    <property type="entry name" value="Glutaredoxin"/>
    <property type="match status" value="1"/>
</dbReference>
<dbReference type="NCBIfam" id="NF008731">
    <property type="entry name" value="PRK11752.1"/>
    <property type="match status" value="1"/>
</dbReference>
<dbReference type="RefSeq" id="WP_093993171.1">
    <property type="nucleotide sequence ID" value="NZ_FXZK01000006.1"/>
</dbReference>
<reference evidence="4 5" key="1">
    <citation type="submission" date="2017-05" db="EMBL/GenBank/DDBJ databases">
        <authorList>
            <person name="Song R."/>
            <person name="Chenine A.L."/>
            <person name="Ruprecht R.M."/>
        </authorList>
    </citation>
    <scope>NUCLEOTIDE SEQUENCE [LARGE SCALE GENOMIC DNA]</scope>
    <source>
        <strain evidence="4 5">CECT 8899</strain>
    </source>
</reference>
<evidence type="ECO:0000313" key="5">
    <source>
        <dbReference type="Proteomes" id="UP000201613"/>
    </source>
</evidence>
<dbReference type="InterPro" id="IPR004045">
    <property type="entry name" value="Glutathione_S-Trfase_N"/>
</dbReference>
<evidence type="ECO:0000259" key="2">
    <source>
        <dbReference type="PROSITE" id="PS50404"/>
    </source>
</evidence>
<dbReference type="InterPro" id="IPR036282">
    <property type="entry name" value="Glutathione-S-Trfase_C_sf"/>
</dbReference>
<dbReference type="Gene3D" id="1.20.1050.10">
    <property type="match status" value="1"/>
</dbReference>
<dbReference type="SFLD" id="SFLDG01151">
    <property type="entry name" value="Main.2:_Nu-like"/>
    <property type="match status" value="1"/>
</dbReference>
<dbReference type="EC" id="1.8.4.-" evidence="4"/>
<feature type="region of interest" description="Disordered" evidence="1">
    <location>
        <begin position="263"/>
        <end position="291"/>
    </location>
</feature>